<proteinExistence type="predicted"/>
<protein>
    <submittedName>
        <fullName evidence="2">Uncharacterized protein</fullName>
    </submittedName>
</protein>
<gene>
    <name evidence="2" type="ORF">TrVE_jg9140</name>
</gene>
<feature type="region of interest" description="Disordered" evidence="1">
    <location>
        <begin position="845"/>
        <end position="902"/>
    </location>
</feature>
<evidence type="ECO:0000256" key="1">
    <source>
        <dbReference type="SAM" id="MobiDB-lite"/>
    </source>
</evidence>
<accession>A0A9W7BXK6</accession>
<organism evidence="2 3">
    <name type="scientific">Triparma verrucosa</name>
    <dbReference type="NCBI Taxonomy" id="1606542"/>
    <lineage>
        <taxon>Eukaryota</taxon>
        <taxon>Sar</taxon>
        <taxon>Stramenopiles</taxon>
        <taxon>Ochrophyta</taxon>
        <taxon>Bolidophyceae</taxon>
        <taxon>Parmales</taxon>
        <taxon>Triparmaceae</taxon>
        <taxon>Triparma</taxon>
    </lineage>
</organism>
<feature type="compositionally biased region" description="Basic and acidic residues" evidence="1">
    <location>
        <begin position="889"/>
        <end position="902"/>
    </location>
</feature>
<comment type="caution">
    <text evidence="2">The sequence shown here is derived from an EMBL/GenBank/DDBJ whole genome shotgun (WGS) entry which is preliminary data.</text>
</comment>
<keyword evidence="3" id="KW-1185">Reference proteome</keyword>
<sequence>MKAGFSFASTNSRAHPGYHNPTLHNKGFLPSSGSKIPELPFQGSNTSASNPVVAGKPQPPYSQGAVHSHPSSSPSNPILSPEYLLRHYNSRTTSKPVRWWNSTVSLWTLLCCETNPTAQTEDLSNIIDAVNWRIQASITDKEFTTIFSHWVSSDGWGKEHQPVTSLTVFRSLILLLDMDVAALDLFLGILIHESNRRMLLYNDIRGGGVGVVSPEWIDACQKLWFTVDVGGQGFVGVEGLVDFCLLSALCAGAPVEKRSIAMLVLNFATELKANSKPNKKETTHVSPSKLIMSAFASNHVEGSQAFSGPQPRPTFTLQAFKRYCLKNSITTQSLVQIYANMKRLKGILGTATSPIFQVLGISAEEPVQHLPAWLQAGIVGGKEWLDGAGQAEELSCSLYCAYKKISSSVKMQKCLADPAYHFIYKCCIIQQSNYAKTIFELRKIQMEGEEGWSGSLPIRWGDVRVVDERVFKVDSGFVDGSINGGDSDDSESELTLRMGLMGENTSRQPSHAQPPPPPPRQTGGGGGGGDQPSYLRGTAQSRRRSSVGAVDEFQREALRRNKAGGAGPPKPTNIWNASNNDGTTNSQNSSYRNASTIVATQRASMQRLYEEREHQRQSQQEMGAGVAVGGGGGGEGGVGVLGGGEGGGQHQLEPNPEIDINAILSTPAPVNKKPQRLEIDEVVKQLLTVDSSDIATVLKNIRPQGLEGESYSYNYTSINSTKPIENNNNSNNNNKSNNNTMPAAAAAAAANPASALKTNENVSPLMSNSSRDHKKFKAENLRKKLNEFSRDFSENSDGLKTILSIGRDFNGPSSQNDFSSVSEIDPSGTFDSFDTSQFLIERGGSKVPGMTFKSKQGGITMSGAMKRQSTKVFGHSPPQRRKGGSRRKGSQDREEFLKDRLL</sequence>
<dbReference type="AlphaFoldDB" id="A0A9W7BXK6"/>
<feature type="compositionally biased region" description="Polar residues" evidence="1">
    <location>
        <begin position="573"/>
        <end position="591"/>
    </location>
</feature>
<evidence type="ECO:0000313" key="3">
    <source>
        <dbReference type="Proteomes" id="UP001165160"/>
    </source>
</evidence>
<feature type="compositionally biased region" description="Basic residues" evidence="1">
    <location>
        <begin position="878"/>
        <end position="888"/>
    </location>
</feature>
<feature type="region of interest" description="Disordered" evidence="1">
    <location>
        <begin position="1"/>
        <end position="77"/>
    </location>
</feature>
<feature type="compositionally biased region" description="Low complexity" evidence="1">
    <location>
        <begin position="68"/>
        <end position="77"/>
    </location>
</feature>
<evidence type="ECO:0000313" key="2">
    <source>
        <dbReference type="EMBL" id="GMH95454.1"/>
    </source>
</evidence>
<feature type="region of interest" description="Disordered" evidence="1">
    <location>
        <begin position="504"/>
        <end position="591"/>
    </location>
</feature>
<reference evidence="3" key="1">
    <citation type="journal article" date="2023" name="Commun. Biol.">
        <title>Genome analysis of Parmales, the sister group of diatoms, reveals the evolutionary specialization of diatoms from phago-mixotrophs to photoautotrophs.</title>
        <authorList>
            <person name="Ban H."/>
            <person name="Sato S."/>
            <person name="Yoshikawa S."/>
            <person name="Yamada K."/>
            <person name="Nakamura Y."/>
            <person name="Ichinomiya M."/>
            <person name="Sato N."/>
            <person name="Blanc-Mathieu R."/>
            <person name="Endo H."/>
            <person name="Kuwata A."/>
            <person name="Ogata H."/>
        </authorList>
    </citation>
    <scope>NUCLEOTIDE SEQUENCE [LARGE SCALE GENOMIC DNA]</scope>
    <source>
        <strain evidence="3">NIES 3699</strain>
    </source>
</reference>
<dbReference type="EMBL" id="BRXX01000168">
    <property type="protein sequence ID" value="GMH95454.1"/>
    <property type="molecule type" value="Genomic_DNA"/>
</dbReference>
<dbReference type="Proteomes" id="UP001165160">
    <property type="component" value="Unassembled WGS sequence"/>
</dbReference>
<name>A0A9W7BXK6_9STRA</name>